<organism evidence="15 16">
    <name type="scientific">Polypedilum vanderplanki</name>
    <name type="common">Sleeping chironomid midge</name>
    <dbReference type="NCBI Taxonomy" id="319348"/>
    <lineage>
        <taxon>Eukaryota</taxon>
        <taxon>Metazoa</taxon>
        <taxon>Ecdysozoa</taxon>
        <taxon>Arthropoda</taxon>
        <taxon>Hexapoda</taxon>
        <taxon>Insecta</taxon>
        <taxon>Pterygota</taxon>
        <taxon>Neoptera</taxon>
        <taxon>Endopterygota</taxon>
        <taxon>Diptera</taxon>
        <taxon>Nematocera</taxon>
        <taxon>Chironomoidea</taxon>
        <taxon>Chironomidae</taxon>
        <taxon>Chironominae</taxon>
        <taxon>Polypedilum</taxon>
        <taxon>Polypedilum</taxon>
    </lineage>
</organism>
<reference evidence="15" key="1">
    <citation type="submission" date="2021-03" db="EMBL/GenBank/DDBJ databases">
        <title>Chromosome level genome of the anhydrobiotic midge Polypedilum vanderplanki.</title>
        <authorList>
            <person name="Yoshida Y."/>
            <person name="Kikawada T."/>
            <person name="Gusev O."/>
        </authorList>
    </citation>
    <scope>NUCLEOTIDE SEQUENCE</scope>
    <source>
        <strain evidence="15">NIAS01</strain>
        <tissue evidence="15">Whole body or cell culture</tissue>
    </source>
</reference>
<dbReference type="GO" id="GO:0051209">
    <property type="term" value="P:release of sequestered calcium ion into cytosol"/>
    <property type="evidence" value="ECO:0007669"/>
    <property type="project" value="UniProtKB-UniRule"/>
</dbReference>
<dbReference type="GO" id="GO:0035091">
    <property type="term" value="F:phosphatidylinositol binding"/>
    <property type="evidence" value="ECO:0007669"/>
    <property type="project" value="TreeGrafter"/>
</dbReference>
<feature type="transmembrane region" description="Helical" evidence="13">
    <location>
        <begin position="1456"/>
        <end position="1476"/>
    </location>
</feature>
<keyword evidence="3 13" id="KW-0813">Transport</keyword>
<evidence type="ECO:0000256" key="9">
    <source>
        <dbReference type="ARBA" id="ARBA00023136"/>
    </source>
</evidence>
<evidence type="ECO:0000256" key="11">
    <source>
        <dbReference type="ARBA" id="ARBA00023286"/>
    </source>
</evidence>
<dbReference type="InterPro" id="IPR005821">
    <property type="entry name" value="Ion_trans_dom"/>
</dbReference>
<comment type="domain">
    <text evidence="13">The receptor contains a calcium channel in its C-terminal extremity. Its large N-terminal cytoplasmic region has the ligand-binding site in the N-terminus and modulatory sites in the middle portion immediately upstream of the channel region.</text>
</comment>
<evidence type="ECO:0000259" key="14">
    <source>
        <dbReference type="PROSITE" id="PS50919"/>
    </source>
</evidence>
<evidence type="ECO:0000313" key="15">
    <source>
        <dbReference type="EMBL" id="KAG5678613.1"/>
    </source>
</evidence>
<dbReference type="Pfam" id="PF02815">
    <property type="entry name" value="MIR"/>
    <property type="match status" value="1"/>
</dbReference>
<keyword evidence="13" id="KW-0107">Calcium channel</keyword>
<dbReference type="PANTHER" id="PTHR13715:SF102">
    <property type="entry name" value="INOSITOL 1,4,5-TRISPHOSPHATE RECEPTOR"/>
    <property type="match status" value="1"/>
</dbReference>
<feature type="transmembrane region" description="Helical" evidence="13">
    <location>
        <begin position="1614"/>
        <end position="1636"/>
    </location>
</feature>
<sequence length="1880" mass="218451">MESEVKSNLYYGDIVSIHSQQGFLTNASLLNDTAAVIRVSENKIPLKFRECLFKICPIKRISFSSSEDIEDKSCNSQNARNSINYGSLVRLLHIKTDKFINVYFNNEKDAIEVCFNVHGDRNSWFYIMPFYKLRSIGEKVVAGDSIILKHAAFNQMNLCANEGAEEKNLSKVNVSNSNFSWKMSLYLSCEENQKGFLKSGDIIRLYHIEQQSFLTYDNVNGQNCVFLRNTHRIPPTTAKSSKALWEVEVINLSNQMSGSIGNWNSIYKFKHLYADRYLSVNPKIDINTNMKGISTTTDLCDLTSIFELHSPTSITDLDTLIPHKSYILLRNTETKLWLHASNSLLDHNNQQPCCYEIICSNMKDDKEAFAIIPVDIDEVYDFDFSNEACDLLTKVSKNLLVRGQLNDIQRHSLEYILNNLISFIVDKDGTHSSNELLKITITENPNRKRQKLFRESGIISQIFCIIECAADLLCDVNYRNFNKKILKLCYRIVKLSQQNYRKNQEFIACDYFNLMQQHIGWDISAEDTITVLLNSNQKLLEKFVTQKEIDTFFTLLKINKKNFDGKYFDYLSALCASNNKAIIKTQKMIFRCLPFKSSVLLAVEVIYSKDSNQINDSKILIEKKSLKDLLKGWQKNQQNDILLLNYLQHQIDFLSHMCLGRNEDAANVLSKKYSIILLVYLVINNNLPDELRASFCKLFTNLYIDRESFESGGSILNQSTWFESFVNSTVDLNLMSKSHVKITQFTKDYLEQLLKDNFMMDTKFTFEVVNLFHKSMMFGFYESNDLIHIFPIFLDILNILIDSKLSQLKLKLLEIFHSFFDFFTNHRLRFTMQHIDKEIQKNGNKIKNEELLKKIDKIFCIQAPKILNVDGKNGTKVLKTFLQLTKSKSSKVVSESFLLIYRYFNQLSELENAFYKIEISQESVSKKVSKIQYMISQKREERINAENYLMAIYLFETNNYEEKTNHSIDVIGHAIDHVKFLVEQNEKYLSLRLLNTLKDLLNYSEDNKIKNMTCFKDLKNYNPSEYSRICGDLNLSEVQNFLLAKHAAELVIKMIANSSDSSYIFLIEALEFGQGLLKNGCQKSQEIILKNIMSLESQMDFFKLIVQKIEESKWEIKSDKIGDKNLVDSLFTSNHHSFIKNSSSEESTIHSVYENDWRSFYNKQHSYKESISAVIAKNILKFLQLLCENHYTEAQNYMRDQKNKVNFNLVVEILSLLEIILGESFPYESEYDSLFFIALEALAEFCQGPCIENQIAIINHESHVFTHIIALLASEKWEQNIFKNSLKFLFALKESRDTFDFLNEVLNDEIFNKLLSNISYGYHSSKEGSSEVSHDFYILCNQLAKHNSSYRTSLIELKNYNRKQKNAILFYEKNTSQIEIVKTNGNLEEIVFPVPEICHQLKKNEKIKLFKSCERDEQGSKILDFFNKSEELYERLVWEKGISKYSVLLNIAKNKALYSATAFIMITIINILLALLYPFDSIRSSNYFNENASFTMFFGIIPVFFCSKTEFNLSIVFTLISILFTNSLTHMVEILGIFTIVMKALEIISILFYNGLKASSKNKEIQFQLIYLLIIIAGTFWNPLILSILLLEIVHREETLLNVVQSVTRNGRSIIFTSIIMLILIYLFSIIGLVFFNNDFLLSAVENKTERACDSLFACIITTLNYGLRNGGGIGDFLRIPMLSESSYLMRVLYDLLFFFIIIIIVLNLIFGVIIDTFADLRTEKQQKEEILKNTCFICGLHRSVFCNKTISFENHIENEHNMWHYFNFIIHLKTKDSTELTGPESYVSQMIKSKNLNWFPKQRTSSLNREEENKGENIDFQQSKRLLEDIQTMFNNLSMQLIEFKNQLSEQRRIKRFDMFRARSSTLRNNNNVQSSDQF</sequence>
<evidence type="ECO:0000256" key="3">
    <source>
        <dbReference type="ARBA" id="ARBA00022448"/>
    </source>
</evidence>
<dbReference type="InterPro" id="IPR036300">
    <property type="entry name" value="MIR_dom_sf"/>
</dbReference>
<evidence type="ECO:0000256" key="7">
    <source>
        <dbReference type="ARBA" id="ARBA00022989"/>
    </source>
</evidence>
<dbReference type="GO" id="GO:0005886">
    <property type="term" value="C:plasma membrane"/>
    <property type="evidence" value="ECO:0007669"/>
    <property type="project" value="TreeGrafter"/>
</dbReference>
<keyword evidence="5" id="KW-0677">Repeat</keyword>
<dbReference type="Gene3D" id="1.10.287.70">
    <property type="match status" value="1"/>
</dbReference>
<keyword evidence="9 13" id="KW-0472">Membrane</keyword>
<evidence type="ECO:0000256" key="1">
    <source>
        <dbReference type="ARBA" id="ARBA00004477"/>
    </source>
</evidence>
<keyword evidence="10 13" id="KW-0675">Receptor</keyword>
<dbReference type="PROSITE" id="PS50919">
    <property type="entry name" value="MIR"/>
    <property type="match status" value="1"/>
</dbReference>
<comment type="subcellular location">
    <subcellularLocation>
        <location evidence="1 13">Endoplasmic reticulum membrane</location>
        <topology evidence="1 13">Multi-pass membrane protein</topology>
    </subcellularLocation>
</comment>
<keyword evidence="7 13" id="KW-1133">Transmembrane helix</keyword>
<dbReference type="SMART" id="SM00472">
    <property type="entry name" value="MIR"/>
    <property type="match status" value="4"/>
</dbReference>
<evidence type="ECO:0000256" key="13">
    <source>
        <dbReference type="RuleBase" id="RU368044"/>
    </source>
</evidence>
<comment type="subunit">
    <text evidence="13">Homotetramer.</text>
</comment>
<keyword evidence="13" id="KW-0106">Calcium</keyword>
<evidence type="ECO:0000256" key="6">
    <source>
        <dbReference type="ARBA" id="ARBA00022824"/>
    </source>
</evidence>
<dbReference type="GO" id="GO:0016529">
    <property type="term" value="C:sarcoplasmic reticulum"/>
    <property type="evidence" value="ECO:0007669"/>
    <property type="project" value="TreeGrafter"/>
</dbReference>
<dbReference type="SUPFAM" id="SSF100909">
    <property type="entry name" value="IP3 receptor type 1 binding core, domain 2"/>
    <property type="match status" value="1"/>
</dbReference>
<feature type="transmembrane region" description="Helical" evidence="13">
    <location>
        <begin position="1696"/>
        <end position="1719"/>
    </location>
</feature>
<dbReference type="EMBL" id="JADBJN010000002">
    <property type="protein sequence ID" value="KAG5678613.1"/>
    <property type="molecule type" value="Genomic_DNA"/>
</dbReference>
<evidence type="ECO:0000256" key="4">
    <source>
        <dbReference type="ARBA" id="ARBA00022692"/>
    </source>
</evidence>
<dbReference type="GO" id="GO:0030667">
    <property type="term" value="C:secretory granule membrane"/>
    <property type="evidence" value="ECO:0007669"/>
    <property type="project" value="TreeGrafter"/>
</dbReference>
<dbReference type="OrthoDB" id="76898at2759"/>
<feature type="transmembrane region" description="Helical" evidence="13">
    <location>
        <begin position="1535"/>
        <end position="1556"/>
    </location>
</feature>
<dbReference type="InterPro" id="IPR000699">
    <property type="entry name" value="RIH_dom"/>
</dbReference>
<feature type="transmembrane region" description="Helical" evidence="13">
    <location>
        <begin position="1568"/>
        <end position="1593"/>
    </location>
</feature>
<dbReference type="Pfam" id="PF01365">
    <property type="entry name" value="RYDR_ITPR"/>
    <property type="match status" value="1"/>
</dbReference>
<comment type="similarity">
    <text evidence="2 13">Belongs to the InsP3 receptor family.</text>
</comment>
<dbReference type="InterPro" id="IPR000493">
    <property type="entry name" value="InsP3_rcpt"/>
</dbReference>
<keyword evidence="6 13" id="KW-0256">Endoplasmic reticulum</keyword>
<keyword evidence="16" id="KW-1185">Reference proteome</keyword>
<dbReference type="PANTHER" id="PTHR13715">
    <property type="entry name" value="RYANODINE RECEPTOR AND IP3 RECEPTOR"/>
    <property type="match status" value="1"/>
</dbReference>
<evidence type="ECO:0000256" key="5">
    <source>
        <dbReference type="ARBA" id="ARBA00022737"/>
    </source>
</evidence>
<evidence type="ECO:0000256" key="12">
    <source>
        <dbReference type="ARBA" id="ARBA00023303"/>
    </source>
</evidence>
<comment type="caution">
    <text evidence="15">The sequence shown here is derived from an EMBL/GenBank/DDBJ whole genome shotgun (WGS) entry which is preliminary data.</text>
</comment>
<dbReference type="InterPro" id="IPR014821">
    <property type="entry name" value="Ins145_P3_rcpt"/>
</dbReference>
<evidence type="ECO:0000256" key="10">
    <source>
        <dbReference type="ARBA" id="ARBA00023170"/>
    </source>
</evidence>
<dbReference type="PRINTS" id="PR00779">
    <property type="entry name" value="INSP3RECEPTR"/>
</dbReference>
<keyword evidence="12 13" id="KW-0407">Ion channel</keyword>
<name>A0A9J6C9M0_POLVA</name>
<keyword evidence="8 13" id="KW-0406">Ion transport</keyword>
<dbReference type="Pfam" id="PF08454">
    <property type="entry name" value="RIH_assoc"/>
    <property type="match status" value="1"/>
</dbReference>
<dbReference type="InterPro" id="IPR035910">
    <property type="entry name" value="RyR/IP3R_RIH_dom_sf"/>
</dbReference>
<feature type="transmembrane region" description="Helical" evidence="13">
    <location>
        <begin position="1511"/>
        <end position="1528"/>
    </location>
</feature>
<proteinExistence type="inferred from homology"/>
<dbReference type="Pfam" id="PF08709">
    <property type="entry name" value="Ins145_P3_rec"/>
    <property type="match status" value="1"/>
</dbReference>
<feature type="domain" description="MIR" evidence="14">
    <location>
        <begin position="80"/>
        <end position="130"/>
    </location>
</feature>
<dbReference type="Pfam" id="PF00520">
    <property type="entry name" value="Ion_trans"/>
    <property type="match status" value="1"/>
</dbReference>
<gene>
    <name evidence="15" type="ORF">PVAND_008274</name>
</gene>
<evidence type="ECO:0000313" key="16">
    <source>
        <dbReference type="Proteomes" id="UP001107558"/>
    </source>
</evidence>
<dbReference type="Gene3D" id="2.80.10.50">
    <property type="match status" value="3"/>
</dbReference>
<dbReference type="GO" id="GO:0005789">
    <property type="term" value="C:endoplasmic reticulum membrane"/>
    <property type="evidence" value="ECO:0007669"/>
    <property type="project" value="UniProtKB-SubCell"/>
</dbReference>
<dbReference type="Gene3D" id="1.25.10.30">
    <property type="entry name" value="IP3 receptor type 1 binding core, RIH domain"/>
    <property type="match status" value="1"/>
</dbReference>
<dbReference type="GO" id="GO:0005509">
    <property type="term" value="F:calcium ion binding"/>
    <property type="evidence" value="ECO:0007669"/>
    <property type="project" value="TreeGrafter"/>
</dbReference>
<keyword evidence="13" id="KW-0109">Calcium transport</keyword>
<keyword evidence="4 13" id="KW-0812">Transmembrane</keyword>
<evidence type="ECO:0000256" key="2">
    <source>
        <dbReference type="ARBA" id="ARBA00009453"/>
    </source>
</evidence>
<dbReference type="Proteomes" id="UP001107558">
    <property type="component" value="Chromosome 2"/>
</dbReference>
<dbReference type="GO" id="GO:0005220">
    <property type="term" value="F:inositol 1,4,5-trisphosphate-gated calcium channel activity"/>
    <property type="evidence" value="ECO:0007669"/>
    <property type="project" value="UniProtKB-UniRule"/>
</dbReference>
<dbReference type="InterPro" id="IPR015925">
    <property type="entry name" value="Ryanodine_IP3_receptor"/>
</dbReference>
<protein>
    <recommendedName>
        <fullName evidence="13">Inositol 1,4,5-trisphosphate receptor</fullName>
    </recommendedName>
</protein>
<keyword evidence="11 13" id="KW-1071">Ligand-gated ion channel</keyword>
<accession>A0A9J6C9M0</accession>
<dbReference type="GO" id="GO:0070679">
    <property type="term" value="F:inositol 1,4,5 trisphosphate binding"/>
    <property type="evidence" value="ECO:0007669"/>
    <property type="project" value="UniProtKB-UniRule"/>
</dbReference>
<dbReference type="FunFam" id="1.10.287.70:FF:000311">
    <property type="entry name" value="Predicted protein"/>
    <property type="match status" value="1"/>
</dbReference>
<dbReference type="SUPFAM" id="SSF82109">
    <property type="entry name" value="MIR domain"/>
    <property type="match status" value="2"/>
</dbReference>
<dbReference type="InterPro" id="IPR016093">
    <property type="entry name" value="MIR_motif"/>
</dbReference>
<comment type="function">
    <text evidence="13">Receptor for inositol 1,4,5-trisphosphate, a second messenger that mediates the release of intracellular calcium.</text>
</comment>
<evidence type="ECO:0000256" key="8">
    <source>
        <dbReference type="ARBA" id="ARBA00023065"/>
    </source>
</evidence>
<dbReference type="InterPro" id="IPR013662">
    <property type="entry name" value="RIH_assoc-dom"/>
</dbReference>